<evidence type="ECO:0000256" key="1">
    <source>
        <dbReference type="ARBA" id="ARBA00022460"/>
    </source>
</evidence>
<dbReference type="PANTHER" id="PTHR12236">
    <property type="entry name" value="STRUCTURAL CONTITUENT OF CUTICLE"/>
    <property type="match status" value="1"/>
</dbReference>
<dbReference type="InterPro" id="IPR000618">
    <property type="entry name" value="Insect_cuticle"/>
</dbReference>
<dbReference type="PROSITE" id="PS00233">
    <property type="entry name" value="CHIT_BIND_RR_1"/>
    <property type="match status" value="1"/>
</dbReference>
<dbReference type="GO" id="GO:0005615">
    <property type="term" value="C:extracellular space"/>
    <property type="evidence" value="ECO:0007669"/>
    <property type="project" value="TreeGrafter"/>
</dbReference>
<dbReference type="InterPro" id="IPR051217">
    <property type="entry name" value="Insect_Cuticle_Struc_Prot"/>
</dbReference>
<feature type="signal peptide" evidence="3">
    <location>
        <begin position="1"/>
        <end position="22"/>
    </location>
</feature>
<keyword evidence="3" id="KW-0732">Signal</keyword>
<keyword evidence="1 2" id="KW-0193">Cuticle</keyword>
<keyword evidence="5" id="KW-1185">Reference proteome</keyword>
<gene>
    <name evidence="4" type="ORF">NMOB1V02_LOCUS627</name>
</gene>
<organism evidence="4">
    <name type="scientific">Notodromas monacha</name>
    <dbReference type="NCBI Taxonomy" id="399045"/>
    <lineage>
        <taxon>Eukaryota</taxon>
        <taxon>Metazoa</taxon>
        <taxon>Ecdysozoa</taxon>
        <taxon>Arthropoda</taxon>
        <taxon>Crustacea</taxon>
        <taxon>Oligostraca</taxon>
        <taxon>Ostracoda</taxon>
        <taxon>Podocopa</taxon>
        <taxon>Podocopida</taxon>
        <taxon>Cypridocopina</taxon>
        <taxon>Cypridoidea</taxon>
        <taxon>Cyprididae</taxon>
        <taxon>Notodromas</taxon>
    </lineage>
</organism>
<proteinExistence type="predicted"/>
<protein>
    <recommendedName>
        <fullName evidence="6">Cuticle protein</fullName>
    </recommendedName>
</protein>
<evidence type="ECO:0000313" key="5">
    <source>
        <dbReference type="Proteomes" id="UP000678499"/>
    </source>
</evidence>
<evidence type="ECO:0008006" key="6">
    <source>
        <dbReference type="Google" id="ProtNLM"/>
    </source>
</evidence>
<evidence type="ECO:0000313" key="4">
    <source>
        <dbReference type="EMBL" id="CAD7272705.1"/>
    </source>
</evidence>
<reference evidence="4" key="1">
    <citation type="submission" date="2020-11" db="EMBL/GenBank/DDBJ databases">
        <authorList>
            <person name="Tran Van P."/>
        </authorList>
    </citation>
    <scope>NUCLEOTIDE SEQUENCE</scope>
</reference>
<dbReference type="GO" id="GO:0031012">
    <property type="term" value="C:extracellular matrix"/>
    <property type="evidence" value="ECO:0007669"/>
    <property type="project" value="TreeGrafter"/>
</dbReference>
<dbReference type="InterPro" id="IPR031311">
    <property type="entry name" value="CHIT_BIND_RR_consensus"/>
</dbReference>
<sequence>MVIVICPNVIAILAALVAVAVSDIRPSYGKAYRPAVYKPVYKPAYAPAAYAPAPYYPAASSYEPAYVPAPTVYKPAYKPAGYGKDEYYNDNPQYQFQWAVRDDYSGNDYNHAEQRDGYKTQGEYKTLLPDGRYQIVSYTADEYGYNANVNYEGEAKYDSYKPSALIRAIACPWQLPKAVSRAYYADRQRVFAFPFSIPMLLAEWWKLMMLAARSSKRDEPGDEEEILEQRVVNHVLLVH</sequence>
<dbReference type="OrthoDB" id="6423516at2759"/>
<dbReference type="Proteomes" id="UP000678499">
    <property type="component" value="Unassembled WGS sequence"/>
</dbReference>
<dbReference type="GO" id="GO:0042302">
    <property type="term" value="F:structural constituent of cuticle"/>
    <property type="evidence" value="ECO:0007669"/>
    <property type="project" value="UniProtKB-UniRule"/>
</dbReference>
<evidence type="ECO:0000256" key="3">
    <source>
        <dbReference type="SAM" id="SignalP"/>
    </source>
</evidence>
<dbReference type="PROSITE" id="PS51155">
    <property type="entry name" value="CHIT_BIND_RR_2"/>
    <property type="match status" value="1"/>
</dbReference>
<feature type="chain" id="PRO_5036209973" description="Cuticle protein" evidence="3">
    <location>
        <begin position="23"/>
        <end position="239"/>
    </location>
</feature>
<dbReference type="PANTHER" id="PTHR12236:SF79">
    <property type="entry name" value="CUTICULAR PROTEIN 50CB-RELATED"/>
    <property type="match status" value="1"/>
</dbReference>
<accession>A0A7R9BCN5</accession>
<evidence type="ECO:0000256" key="2">
    <source>
        <dbReference type="PROSITE-ProRule" id="PRU00497"/>
    </source>
</evidence>
<dbReference type="EMBL" id="OA882091">
    <property type="protein sequence ID" value="CAD7272705.1"/>
    <property type="molecule type" value="Genomic_DNA"/>
</dbReference>
<dbReference type="EMBL" id="CAJPEX010000054">
    <property type="protein sequence ID" value="CAG0912857.1"/>
    <property type="molecule type" value="Genomic_DNA"/>
</dbReference>
<dbReference type="AlphaFoldDB" id="A0A7R9BCN5"/>
<dbReference type="Pfam" id="PF00379">
    <property type="entry name" value="Chitin_bind_4"/>
    <property type="match status" value="1"/>
</dbReference>
<name>A0A7R9BCN5_9CRUS</name>